<name>A0A367WMY2_9PROT</name>
<dbReference type="GO" id="GO:0016987">
    <property type="term" value="F:sigma factor activity"/>
    <property type="evidence" value="ECO:0007669"/>
    <property type="project" value="UniProtKB-KW"/>
</dbReference>
<dbReference type="PANTHER" id="PTHR43133">
    <property type="entry name" value="RNA POLYMERASE ECF-TYPE SIGMA FACTO"/>
    <property type="match status" value="1"/>
</dbReference>
<comment type="similarity">
    <text evidence="1">Belongs to the sigma-70 factor family. ECF subfamily.</text>
</comment>
<keyword evidence="2" id="KW-0805">Transcription regulation</keyword>
<dbReference type="OrthoDB" id="9794372at2"/>
<dbReference type="GO" id="GO:0003677">
    <property type="term" value="F:DNA binding"/>
    <property type="evidence" value="ECO:0007669"/>
    <property type="project" value="InterPro"/>
</dbReference>
<evidence type="ECO:0000256" key="4">
    <source>
        <dbReference type="ARBA" id="ARBA00023163"/>
    </source>
</evidence>
<dbReference type="Pfam" id="PF08281">
    <property type="entry name" value="Sigma70_r4_2"/>
    <property type="match status" value="1"/>
</dbReference>
<gene>
    <name evidence="7" type="ORF">TH25_23345</name>
</gene>
<reference evidence="7 8" key="1">
    <citation type="submission" date="2014-07" db="EMBL/GenBank/DDBJ databases">
        <title>Draft genome sequence of Thalassospira profundimaris S25-3-2.</title>
        <authorList>
            <person name="Lai Q."/>
            <person name="Shao Z."/>
        </authorList>
    </citation>
    <scope>NUCLEOTIDE SEQUENCE [LARGE SCALE GENOMIC DNA]</scope>
    <source>
        <strain evidence="7 8">S25-3-2</strain>
    </source>
</reference>
<accession>A0A367WMY2</accession>
<dbReference type="InterPro" id="IPR013325">
    <property type="entry name" value="RNA_pol_sigma_r2"/>
</dbReference>
<evidence type="ECO:0000256" key="3">
    <source>
        <dbReference type="ARBA" id="ARBA00023082"/>
    </source>
</evidence>
<dbReference type="Proteomes" id="UP000252517">
    <property type="component" value="Unassembled WGS sequence"/>
</dbReference>
<dbReference type="InterPro" id="IPR007627">
    <property type="entry name" value="RNA_pol_sigma70_r2"/>
</dbReference>
<dbReference type="Pfam" id="PF04542">
    <property type="entry name" value="Sigma70_r2"/>
    <property type="match status" value="1"/>
</dbReference>
<keyword evidence="4" id="KW-0804">Transcription</keyword>
<evidence type="ECO:0000256" key="2">
    <source>
        <dbReference type="ARBA" id="ARBA00023015"/>
    </source>
</evidence>
<dbReference type="InterPro" id="IPR036388">
    <property type="entry name" value="WH-like_DNA-bd_sf"/>
</dbReference>
<dbReference type="NCBIfam" id="TIGR02937">
    <property type="entry name" value="sigma70-ECF"/>
    <property type="match status" value="1"/>
</dbReference>
<keyword evidence="3" id="KW-0731">Sigma factor</keyword>
<dbReference type="AlphaFoldDB" id="A0A367WMY2"/>
<dbReference type="Gene3D" id="1.10.1740.10">
    <property type="match status" value="1"/>
</dbReference>
<evidence type="ECO:0000313" key="8">
    <source>
        <dbReference type="Proteomes" id="UP000252517"/>
    </source>
</evidence>
<dbReference type="InterPro" id="IPR013324">
    <property type="entry name" value="RNA_pol_sigma_r3/r4-like"/>
</dbReference>
<protein>
    <submittedName>
        <fullName evidence="7">Uncharacterized protein</fullName>
    </submittedName>
</protein>
<dbReference type="SUPFAM" id="SSF88946">
    <property type="entry name" value="Sigma2 domain of RNA polymerase sigma factors"/>
    <property type="match status" value="1"/>
</dbReference>
<feature type="domain" description="RNA polymerase sigma-70 region 2" evidence="5">
    <location>
        <begin position="13"/>
        <end position="76"/>
    </location>
</feature>
<dbReference type="InterPro" id="IPR014284">
    <property type="entry name" value="RNA_pol_sigma-70_dom"/>
</dbReference>
<evidence type="ECO:0000259" key="6">
    <source>
        <dbReference type="Pfam" id="PF08281"/>
    </source>
</evidence>
<dbReference type="InterPro" id="IPR013249">
    <property type="entry name" value="RNA_pol_sigma70_r4_t2"/>
</dbReference>
<proteinExistence type="inferred from homology"/>
<evidence type="ECO:0000259" key="5">
    <source>
        <dbReference type="Pfam" id="PF04542"/>
    </source>
</evidence>
<evidence type="ECO:0000256" key="1">
    <source>
        <dbReference type="ARBA" id="ARBA00010641"/>
    </source>
</evidence>
<comment type="caution">
    <text evidence="7">The sequence shown here is derived from an EMBL/GenBank/DDBJ whole genome shotgun (WGS) entry which is preliminary data.</text>
</comment>
<dbReference type="SUPFAM" id="SSF88659">
    <property type="entry name" value="Sigma3 and sigma4 domains of RNA polymerase sigma factors"/>
    <property type="match status" value="1"/>
</dbReference>
<feature type="domain" description="RNA polymerase sigma factor 70 region 4 type 2" evidence="6">
    <location>
        <begin position="121"/>
        <end position="171"/>
    </location>
</feature>
<dbReference type="InterPro" id="IPR039425">
    <property type="entry name" value="RNA_pol_sigma-70-like"/>
</dbReference>
<dbReference type="EMBL" id="JPWH01000032">
    <property type="protein sequence ID" value="RCK41930.1"/>
    <property type="molecule type" value="Genomic_DNA"/>
</dbReference>
<sequence>MTRRRFSNLAQVVEEYYDELLGFVVRRTGSRPLAEEIVHETWIRASITRVVMPGNPRAYVYSMVRNLVIDHHRHHSVRQMVELSPVPHDENSEGENCAPQHDVAVPSHEDMVSARQELALISDVVTRLPQKCRQVFLMYRGQELSMSEIAKTLDISVRTVENHIARAMVECRRCLQDARREL</sequence>
<organism evidence="7 8">
    <name type="scientific">Thalassospira profundimaris</name>
    <dbReference type="NCBI Taxonomy" id="502049"/>
    <lineage>
        <taxon>Bacteria</taxon>
        <taxon>Pseudomonadati</taxon>
        <taxon>Pseudomonadota</taxon>
        <taxon>Alphaproteobacteria</taxon>
        <taxon>Rhodospirillales</taxon>
        <taxon>Thalassospiraceae</taxon>
        <taxon>Thalassospira</taxon>
    </lineage>
</organism>
<dbReference type="PANTHER" id="PTHR43133:SF63">
    <property type="entry name" value="RNA POLYMERASE SIGMA FACTOR FECI-RELATED"/>
    <property type="match status" value="1"/>
</dbReference>
<dbReference type="Gene3D" id="1.10.10.10">
    <property type="entry name" value="Winged helix-like DNA-binding domain superfamily/Winged helix DNA-binding domain"/>
    <property type="match status" value="1"/>
</dbReference>
<dbReference type="GO" id="GO:0006352">
    <property type="term" value="P:DNA-templated transcription initiation"/>
    <property type="evidence" value="ECO:0007669"/>
    <property type="project" value="InterPro"/>
</dbReference>
<evidence type="ECO:0000313" key="7">
    <source>
        <dbReference type="EMBL" id="RCK41930.1"/>
    </source>
</evidence>